<keyword evidence="5 8" id="KW-0812">Transmembrane</keyword>
<feature type="transmembrane region" description="Helical" evidence="8">
    <location>
        <begin position="104"/>
        <end position="121"/>
    </location>
</feature>
<sequence>MSAIFSALASAFAVIALGYLMDRRRWMTAEMWTGLQHMAYYVLFPALVISSLARADLGSAPVGGMVAVFITAMVAMSLILFLLRPLLLGRLGLSGPRYSSVFQGSIRWHTFLALAIIASAYGDEGVALAAIAIATIVPIANVLCVVVITAHSSHGIPGPKRFLKIVFTNPFVLSSIGGTALNVFGIPIVEPLAGTLELLGGGATGIGLIVVGAGLKFRVIDSARGGVALAVALKLVVMPALVYGAALFWGVTGTALAVTLVAAAVPTATASYILARQLGGDGEYVAGILTVQIIVAAVTLPLILWLATG</sequence>
<evidence type="ECO:0000256" key="6">
    <source>
        <dbReference type="ARBA" id="ARBA00022989"/>
    </source>
</evidence>
<feature type="transmembrane region" description="Helical" evidence="8">
    <location>
        <begin position="198"/>
        <end position="215"/>
    </location>
</feature>
<dbReference type="PANTHER" id="PTHR36838">
    <property type="entry name" value="AUXIN EFFLUX CARRIER FAMILY PROTEIN"/>
    <property type="match status" value="1"/>
</dbReference>
<dbReference type="InterPro" id="IPR004776">
    <property type="entry name" value="Mem_transp_PIN-like"/>
</dbReference>
<feature type="transmembrane region" description="Helical" evidence="8">
    <location>
        <begin position="34"/>
        <end position="53"/>
    </location>
</feature>
<dbReference type="GO" id="GO:0005886">
    <property type="term" value="C:plasma membrane"/>
    <property type="evidence" value="ECO:0007669"/>
    <property type="project" value="UniProtKB-SubCell"/>
</dbReference>
<evidence type="ECO:0000256" key="1">
    <source>
        <dbReference type="ARBA" id="ARBA00004651"/>
    </source>
</evidence>
<evidence type="ECO:0000256" key="7">
    <source>
        <dbReference type="ARBA" id="ARBA00023136"/>
    </source>
</evidence>
<feature type="transmembrane region" description="Helical" evidence="8">
    <location>
        <begin position="227"/>
        <end position="249"/>
    </location>
</feature>
<dbReference type="Gene3D" id="1.20.1530.20">
    <property type="match status" value="1"/>
</dbReference>
<organism evidence="9">
    <name type="scientific">hydrothermal vent metagenome</name>
    <dbReference type="NCBI Taxonomy" id="652676"/>
    <lineage>
        <taxon>unclassified sequences</taxon>
        <taxon>metagenomes</taxon>
        <taxon>ecological metagenomes</taxon>
    </lineage>
</organism>
<dbReference type="AlphaFoldDB" id="A0A3B0TI64"/>
<dbReference type="InterPro" id="IPR038770">
    <property type="entry name" value="Na+/solute_symporter_sf"/>
</dbReference>
<feature type="transmembrane region" description="Helical" evidence="8">
    <location>
        <begin position="284"/>
        <end position="307"/>
    </location>
</feature>
<keyword evidence="7 8" id="KW-0472">Membrane</keyword>
<feature type="transmembrane region" description="Helical" evidence="8">
    <location>
        <begin position="65"/>
        <end position="83"/>
    </location>
</feature>
<name>A0A3B0TI64_9ZZZZ</name>
<feature type="transmembrane region" description="Helical" evidence="8">
    <location>
        <begin position="255"/>
        <end position="275"/>
    </location>
</feature>
<evidence type="ECO:0000256" key="8">
    <source>
        <dbReference type="SAM" id="Phobius"/>
    </source>
</evidence>
<feature type="transmembrane region" description="Helical" evidence="8">
    <location>
        <begin position="6"/>
        <end position="22"/>
    </location>
</feature>
<dbReference type="Pfam" id="PF03547">
    <property type="entry name" value="Mem_trans"/>
    <property type="match status" value="1"/>
</dbReference>
<keyword evidence="4" id="KW-1003">Cell membrane</keyword>
<evidence type="ECO:0000256" key="3">
    <source>
        <dbReference type="ARBA" id="ARBA00022448"/>
    </source>
</evidence>
<evidence type="ECO:0000256" key="5">
    <source>
        <dbReference type="ARBA" id="ARBA00022692"/>
    </source>
</evidence>
<dbReference type="GO" id="GO:0055085">
    <property type="term" value="P:transmembrane transport"/>
    <property type="evidence" value="ECO:0007669"/>
    <property type="project" value="InterPro"/>
</dbReference>
<gene>
    <name evidence="9" type="ORF">MNBD_ALPHA09-463</name>
</gene>
<feature type="transmembrane region" description="Helical" evidence="8">
    <location>
        <begin position="162"/>
        <end position="186"/>
    </location>
</feature>
<keyword evidence="6 8" id="KW-1133">Transmembrane helix</keyword>
<accession>A0A3B0TI64</accession>
<evidence type="ECO:0000256" key="4">
    <source>
        <dbReference type="ARBA" id="ARBA00022475"/>
    </source>
</evidence>
<evidence type="ECO:0000313" key="9">
    <source>
        <dbReference type="EMBL" id="VAW14172.1"/>
    </source>
</evidence>
<dbReference type="EMBL" id="UOEM01000071">
    <property type="protein sequence ID" value="VAW14172.1"/>
    <property type="molecule type" value="Genomic_DNA"/>
</dbReference>
<feature type="transmembrane region" description="Helical" evidence="8">
    <location>
        <begin position="127"/>
        <end position="150"/>
    </location>
</feature>
<proteinExistence type="inferred from homology"/>
<reference evidence="9" key="1">
    <citation type="submission" date="2018-06" db="EMBL/GenBank/DDBJ databases">
        <authorList>
            <person name="Zhirakovskaya E."/>
        </authorList>
    </citation>
    <scope>NUCLEOTIDE SEQUENCE</scope>
</reference>
<evidence type="ECO:0000256" key="2">
    <source>
        <dbReference type="ARBA" id="ARBA00010145"/>
    </source>
</evidence>
<comment type="similarity">
    <text evidence="2">Belongs to the auxin efflux carrier (TC 2.A.69) family.</text>
</comment>
<comment type="subcellular location">
    <subcellularLocation>
        <location evidence="1">Cell membrane</location>
        <topology evidence="1">Multi-pass membrane protein</topology>
    </subcellularLocation>
</comment>
<keyword evidence="3" id="KW-0813">Transport</keyword>
<protein>
    <submittedName>
        <fullName evidence="9">Auxin efflux carrier family protein</fullName>
    </submittedName>
</protein>
<dbReference type="PANTHER" id="PTHR36838:SF4">
    <property type="entry name" value="AUXIN EFFLUX CARRIER FAMILY PROTEIN"/>
    <property type="match status" value="1"/>
</dbReference>